<evidence type="ECO:0000256" key="12">
    <source>
        <dbReference type="ARBA" id="ARBA00022741"/>
    </source>
</evidence>
<evidence type="ECO:0000256" key="9">
    <source>
        <dbReference type="ARBA" id="ARBA00012523"/>
    </source>
</evidence>
<comment type="similarity">
    <text evidence="7">Belongs to the CobU/CobP family.</text>
</comment>
<dbReference type="GO" id="GO:0009236">
    <property type="term" value="P:cobalamin biosynthetic process"/>
    <property type="evidence" value="ECO:0007669"/>
    <property type="project" value="UniProtKB-KW"/>
</dbReference>
<evidence type="ECO:0000313" key="18">
    <source>
        <dbReference type="EMBL" id="GAJ06601.1"/>
    </source>
</evidence>
<evidence type="ECO:0000256" key="16">
    <source>
        <dbReference type="ARBA" id="ARBA00029570"/>
    </source>
</evidence>
<protein>
    <recommendedName>
        <fullName evidence="16">Adenosylcobinamide kinase</fullName>
        <ecNumber evidence="8">2.7.1.156</ecNumber>
        <ecNumber evidence="9">2.7.7.62</ecNumber>
    </recommendedName>
    <alternativeName>
        <fullName evidence="17">Adenosylcobinamide-phosphate guanylyltransferase</fullName>
    </alternativeName>
</protein>
<evidence type="ECO:0000256" key="6">
    <source>
        <dbReference type="ARBA" id="ARBA00005159"/>
    </source>
</evidence>
<dbReference type="PIRSF" id="PIRSF006135">
    <property type="entry name" value="CobU"/>
    <property type="match status" value="1"/>
</dbReference>
<dbReference type="NCBIfam" id="NF004469">
    <property type="entry name" value="PRK05800.1"/>
    <property type="match status" value="1"/>
</dbReference>
<comment type="function">
    <text evidence="4">Catalyzes ATP-dependent phosphorylation of adenosylcobinamide and addition of GMP to adenosylcobinamide phosphate.</text>
</comment>
<dbReference type="EC" id="2.7.7.62" evidence="9"/>
<comment type="pathway">
    <text evidence="5">Cofactor biosynthesis; adenosylcobalamin biosynthesis; adenosylcobalamin from cob(II)yrinate a,c-diamide: step 6/7.</text>
</comment>
<dbReference type="PANTHER" id="PTHR34848">
    <property type="match status" value="1"/>
</dbReference>
<evidence type="ECO:0000256" key="14">
    <source>
        <dbReference type="ARBA" id="ARBA00022840"/>
    </source>
</evidence>
<feature type="non-terminal residue" evidence="18">
    <location>
        <position position="178"/>
    </location>
</feature>
<comment type="catalytic activity">
    <reaction evidence="2">
        <text>adenosylcob(III)inamide phosphate + GTP + H(+) = adenosylcob(III)inamide-GDP + diphosphate</text>
        <dbReference type="Rhea" id="RHEA:22712"/>
        <dbReference type="ChEBI" id="CHEBI:15378"/>
        <dbReference type="ChEBI" id="CHEBI:33019"/>
        <dbReference type="ChEBI" id="CHEBI:37565"/>
        <dbReference type="ChEBI" id="CHEBI:58502"/>
        <dbReference type="ChEBI" id="CHEBI:60487"/>
        <dbReference type="EC" id="2.7.7.62"/>
    </reaction>
</comment>
<keyword evidence="10" id="KW-0169">Cobalamin biosynthesis</keyword>
<dbReference type="GO" id="GO:0008820">
    <property type="term" value="F:cobinamide phosphate guanylyltransferase activity"/>
    <property type="evidence" value="ECO:0007669"/>
    <property type="project" value="UniProtKB-EC"/>
</dbReference>
<evidence type="ECO:0000256" key="1">
    <source>
        <dbReference type="ARBA" id="ARBA00000312"/>
    </source>
</evidence>
<organism evidence="18">
    <name type="scientific">marine sediment metagenome</name>
    <dbReference type="NCBI Taxonomy" id="412755"/>
    <lineage>
        <taxon>unclassified sequences</taxon>
        <taxon>metagenomes</taxon>
        <taxon>ecological metagenomes</taxon>
    </lineage>
</organism>
<evidence type="ECO:0000256" key="4">
    <source>
        <dbReference type="ARBA" id="ARBA00003889"/>
    </source>
</evidence>
<proteinExistence type="inferred from homology"/>
<dbReference type="Gene3D" id="3.40.50.300">
    <property type="entry name" value="P-loop containing nucleotide triphosphate hydrolases"/>
    <property type="match status" value="1"/>
</dbReference>
<evidence type="ECO:0000256" key="15">
    <source>
        <dbReference type="ARBA" id="ARBA00023134"/>
    </source>
</evidence>
<dbReference type="EMBL" id="BARW01030499">
    <property type="protein sequence ID" value="GAJ06601.1"/>
    <property type="molecule type" value="Genomic_DNA"/>
</dbReference>
<dbReference type="PANTHER" id="PTHR34848:SF1">
    <property type="entry name" value="BIFUNCTIONAL ADENOSYLCOBALAMIN BIOSYNTHESIS PROTEIN COBU"/>
    <property type="match status" value="1"/>
</dbReference>
<dbReference type="SUPFAM" id="SSF52540">
    <property type="entry name" value="P-loop containing nucleoside triphosphate hydrolases"/>
    <property type="match status" value="1"/>
</dbReference>
<evidence type="ECO:0000256" key="7">
    <source>
        <dbReference type="ARBA" id="ARBA00007490"/>
    </source>
</evidence>
<sequence>MARKCIFILGGARSGKSRFAQELAQKFGNKVLFVATGEPLDDEMLARIEEHKRNRPKSWRTLETPTNIGKQLEAEIGDAEAVVIDCLTLLVSNLIAEETDYLKAEKRVLTEINELIGGMDKLDTSFIIVSNEVGVGLVPKTRLGRIYRDILGKANQLIAQCADEVYFMVASIPVKIKG</sequence>
<dbReference type="InterPro" id="IPR003203">
    <property type="entry name" value="CobU/CobP"/>
</dbReference>
<evidence type="ECO:0000256" key="5">
    <source>
        <dbReference type="ARBA" id="ARBA00004692"/>
    </source>
</evidence>
<reference evidence="18" key="1">
    <citation type="journal article" date="2014" name="Front. Microbiol.">
        <title>High frequency of phylogenetically diverse reductive dehalogenase-homologous genes in deep subseafloor sedimentary metagenomes.</title>
        <authorList>
            <person name="Kawai M."/>
            <person name="Futagami T."/>
            <person name="Toyoda A."/>
            <person name="Takaki Y."/>
            <person name="Nishi S."/>
            <person name="Hori S."/>
            <person name="Arai W."/>
            <person name="Tsubouchi T."/>
            <person name="Morono Y."/>
            <person name="Uchiyama I."/>
            <person name="Ito T."/>
            <person name="Fujiyama A."/>
            <person name="Inagaki F."/>
            <person name="Takami H."/>
        </authorList>
    </citation>
    <scope>NUCLEOTIDE SEQUENCE</scope>
    <source>
        <strain evidence="18">Expedition CK06-06</strain>
    </source>
</reference>
<evidence type="ECO:0000256" key="3">
    <source>
        <dbReference type="ARBA" id="ARBA00001522"/>
    </source>
</evidence>
<accession>X1V358</accession>
<name>X1V358_9ZZZZ</name>
<dbReference type="InterPro" id="IPR027417">
    <property type="entry name" value="P-loop_NTPase"/>
</dbReference>
<keyword evidence="12" id="KW-0547">Nucleotide-binding</keyword>
<evidence type="ECO:0000256" key="8">
    <source>
        <dbReference type="ARBA" id="ARBA00012016"/>
    </source>
</evidence>
<comment type="caution">
    <text evidence="18">The sequence shown here is derived from an EMBL/GenBank/DDBJ whole genome shotgun (WGS) entry which is preliminary data.</text>
</comment>
<evidence type="ECO:0000256" key="10">
    <source>
        <dbReference type="ARBA" id="ARBA00022573"/>
    </source>
</evidence>
<keyword evidence="13" id="KW-0418">Kinase</keyword>
<keyword evidence="11" id="KW-0808">Transferase</keyword>
<evidence type="ECO:0000256" key="11">
    <source>
        <dbReference type="ARBA" id="ARBA00022679"/>
    </source>
</evidence>
<comment type="catalytic activity">
    <reaction evidence="3">
        <text>adenosylcob(III)inamide + GTP = adenosylcob(III)inamide phosphate + GDP + H(+)</text>
        <dbReference type="Rhea" id="RHEA:15765"/>
        <dbReference type="ChEBI" id="CHEBI:2480"/>
        <dbReference type="ChEBI" id="CHEBI:15378"/>
        <dbReference type="ChEBI" id="CHEBI:37565"/>
        <dbReference type="ChEBI" id="CHEBI:58189"/>
        <dbReference type="ChEBI" id="CHEBI:58502"/>
        <dbReference type="EC" id="2.7.1.156"/>
    </reaction>
</comment>
<gene>
    <name evidence="18" type="ORF">S12H4_48746</name>
</gene>
<dbReference type="EC" id="2.7.1.156" evidence="8"/>
<comment type="catalytic activity">
    <reaction evidence="1">
        <text>adenosylcob(III)inamide + ATP = adenosylcob(III)inamide phosphate + ADP + H(+)</text>
        <dbReference type="Rhea" id="RHEA:15769"/>
        <dbReference type="ChEBI" id="CHEBI:2480"/>
        <dbReference type="ChEBI" id="CHEBI:15378"/>
        <dbReference type="ChEBI" id="CHEBI:30616"/>
        <dbReference type="ChEBI" id="CHEBI:58502"/>
        <dbReference type="ChEBI" id="CHEBI:456216"/>
        <dbReference type="EC" id="2.7.1.156"/>
    </reaction>
</comment>
<dbReference type="CDD" id="cd00544">
    <property type="entry name" value="CobU"/>
    <property type="match status" value="1"/>
</dbReference>
<keyword evidence="14" id="KW-0067">ATP-binding</keyword>
<dbReference type="GO" id="GO:0043752">
    <property type="term" value="F:adenosylcobinamide kinase activity"/>
    <property type="evidence" value="ECO:0007669"/>
    <property type="project" value="UniProtKB-EC"/>
</dbReference>
<dbReference type="Pfam" id="PF02283">
    <property type="entry name" value="CobU"/>
    <property type="match status" value="1"/>
</dbReference>
<dbReference type="AlphaFoldDB" id="X1V358"/>
<evidence type="ECO:0000256" key="2">
    <source>
        <dbReference type="ARBA" id="ARBA00000711"/>
    </source>
</evidence>
<dbReference type="GO" id="GO:0005524">
    <property type="term" value="F:ATP binding"/>
    <property type="evidence" value="ECO:0007669"/>
    <property type="project" value="UniProtKB-KW"/>
</dbReference>
<evidence type="ECO:0000256" key="17">
    <source>
        <dbReference type="ARBA" id="ARBA00030571"/>
    </source>
</evidence>
<comment type="pathway">
    <text evidence="6">Cofactor biosynthesis; adenosylcobalamin biosynthesis; adenosylcobalamin from cob(II)yrinate a,c-diamide: step 5/7.</text>
</comment>
<dbReference type="GO" id="GO:0005525">
    <property type="term" value="F:GTP binding"/>
    <property type="evidence" value="ECO:0007669"/>
    <property type="project" value="UniProtKB-KW"/>
</dbReference>
<keyword evidence="15" id="KW-0342">GTP-binding</keyword>
<evidence type="ECO:0000256" key="13">
    <source>
        <dbReference type="ARBA" id="ARBA00022777"/>
    </source>
</evidence>